<feature type="domain" description="Haemolysin-type calcium binding-related" evidence="4">
    <location>
        <begin position="342"/>
        <end position="392"/>
    </location>
</feature>
<dbReference type="InterPro" id="IPR018511">
    <property type="entry name" value="Hemolysin-typ_Ca-bd_CS"/>
</dbReference>
<organism evidence="5 6">
    <name type="scientific">Sphaerotilus montanus</name>
    <dbReference type="NCBI Taxonomy" id="522889"/>
    <lineage>
        <taxon>Bacteria</taxon>
        <taxon>Pseudomonadati</taxon>
        <taxon>Pseudomonadota</taxon>
        <taxon>Betaproteobacteria</taxon>
        <taxon>Burkholderiales</taxon>
        <taxon>Sphaerotilaceae</taxon>
        <taxon>Sphaerotilus</taxon>
    </lineage>
</organism>
<sequence length="1191" mass="120615">MGITRYGTAGRDSLVGTTTNDLLHGLDGDDTLNGLEGNDTLYGGTGNDTLRGDMGTLSFYGGAGNDTLLTGGMASMTAYFGRGDGRDTIAGHPDWAVGTNTLQFTGAIAKSDIAVSVSGNALVLSIRGTTDAVTIDSFYNYGPPTPEGANIGGRMTGVQLVKFADGSSWTMDDLKALVFAGTTGNDSVRGTWQADTLAAGAGNDTLYGHGGNDAIDGGAGSNWIDGGSGNDTILGGHDGNDALYGGDGDDSLNGIQGNDTLYGGTGNDTLRGDMGTLSFYGGAGNDTLLTGGMASMTAYFGRGDGQDTIAGHQDWATAVSTLQFTGAIAKSDIAVSVSGTALVLSIRGTTDAVTVSSFYNYNSPTVEGANIGGGMTGVQLVKFADGSSWTMDDLKAIVFAGTTGNDSLRGSFRNDTLSGGLGNDTLGGMGGNDWLDGGAGNDAMAGGSGNDTYVVDATGDTVLELGNDGTDTVRSSLSYTLGNFVENLTLTGTALAGTGNTLANVLTGSDAANVLTGAGGNDTLYGGDGNDTLLGDAGDDWLDAGSGIGNNSLDGGAGHDTLLGSAMGDDVLQGGEGNDSLYGLQGSDTLYGGAGNDILRGDMGTLAFYGGTGSDVLMSGSMNSMTAFFARGDGQDTIVGHTDTSMSTTTLQFTGAIAKSDIDLRVSGSALVLSVRGTTDSVAIDRFYNYGPSSPEGANIGGRMAGVQRVQFADGSAWTEDDLKALVFAGTTGHDAINGTWQADTISGGTGNDQLMGMGGNDRLDGGAGDDILSGGSGRDTLIGGTGNDQYLLWSPEGNPTDGVLDVIVEAADGGIDTVVAPDSYTLGANLENLVVNGLAYTAADIASKVFTGTGNALANKLEGSDLRNVLNGLAGNDQLLGYGGNDALYGGDGLDTLSGGTGDDSLWGGTGNDVLYGEAGNDLLSGETGNDTMVGGLGNDTYLVNDSGDMVTEQVGEGTDLVQASLHHILATNIENLTLLTTAALNGTGNLLNNTITGNSAVNVLTGAGGHDTLYGLGGNDILYGSYSGNDALHGGDGHDALNGLYGNDTLYGGTGNDTLDGSWGNDTYQFGRGEGQDRILESDNTTTGVDTLQLFAGVSRDQVWWRKSGSDLEMSIIGTTDKVTVRNWYAGKAYHVEQFRTADGKVLLDTQVDQLVNAMAAFAPPAAGQTTLSTAYQTALNPVIAANWK</sequence>
<dbReference type="PRINTS" id="PR00313">
    <property type="entry name" value="CABNDNGRPT"/>
</dbReference>
<feature type="domain" description="Haemolysin-type calcium binding-related" evidence="4">
    <location>
        <begin position="671"/>
        <end position="722"/>
    </location>
</feature>
<evidence type="ECO:0000259" key="4">
    <source>
        <dbReference type="Pfam" id="PF06594"/>
    </source>
</evidence>
<dbReference type="InterPro" id="IPR011049">
    <property type="entry name" value="Serralysin-like_metalloprot_C"/>
</dbReference>
<dbReference type="PROSITE" id="PS00330">
    <property type="entry name" value="HEMOLYSIN_CALCIUM"/>
    <property type="match status" value="11"/>
</dbReference>
<dbReference type="EMBL" id="JACCFH010000001">
    <property type="protein sequence ID" value="NYG33450.1"/>
    <property type="molecule type" value="Genomic_DNA"/>
</dbReference>
<feature type="domain" description="Haemolysin-type calcium binding-related" evidence="4">
    <location>
        <begin position="122"/>
        <end position="172"/>
    </location>
</feature>
<dbReference type="Pfam" id="PF06594">
    <property type="entry name" value="HCBP_related"/>
    <property type="match status" value="4"/>
</dbReference>
<gene>
    <name evidence="5" type="ORF">BDD16_002436</name>
</gene>
<dbReference type="Pfam" id="PF00353">
    <property type="entry name" value="HemolysinCabind"/>
    <property type="match status" value="14"/>
</dbReference>
<keyword evidence="2" id="KW-0964">Secreted</keyword>
<dbReference type="InterPro" id="IPR010566">
    <property type="entry name" value="Haemolys_ca-bd"/>
</dbReference>
<dbReference type="InterPro" id="IPR050557">
    <property type="entry name" value="RTX_toxin/Mannuronan_C5-epim"/>
</dbReference>
<protein>
    <submittedName>
        <fullName evidence="5">Ca2+-binding RTX toxin-like protein</fullName>
    </submittedName>
</protein>
<evidence type="ECO:0000256" key="3">
    <source>
        <dbReference type="ARBA" id="ARBA00022837"/>
    </source>
</evidence>
<accession>A0A7Y9UK82</accession>
<evidence type="ECO:0000313" key="6">
    <source>
        <dbReference type="Proteomes" id="UP000518288"/>
    </source>
</evidence>
<comment type="caution">
    <text evidence="5">The sequence shown here is derived from an EMBL/GenBank/DDBJ whole genome shotgun (WGS) entry which is preliminary data.</text>
</comment>
<proteinExistence type="predicted"/>
<reference evidence="5 6" key="1">
    <citation type="submission" date="2020-07" db="EMBL/GenBank/DDBJ databases">
        <title>Genomic Encyclopedia of Archaeal and Bacterial Type Strains, Phase II (KMG-II): from individual species to whole genera.</title>
        <authorList>
            <person name="Goeker M."/>
        </authorList>
    </citation>
    <scope>NUCLEOTIDE SEQUENCE [LARGE SCALE GENOMIC DNA]</scope>
    <source>
        <strain evidence="5 6">DSM 21226</strain>
    </source>
</reference>
<dbReference type="Proteomes" id="UP000518288">
    <property type="component" value="Unassembled WGS sequence"/>
</dbReference>
<dbReference type="GO" id="GO:0005576">
    <property type="term" value="C:extracellular region"/>
    <property type="evidence" value="ECO:0007669"/>
    <property type="project" value="UniProtKB-SubCell"/>
</dbReference>
<dbReference type="AlphaFoldDB" id="A0A7Y9UK82"/>
<feature type="domain" description="Haemolysin-type calcium binding-related" evidence="4">
    <location>
        <begin position="1113"/>
        <end position="1150"/>
    </location>
</feature>
<dbReference type="GO" id="GO:0005509">
    <property type="term" value="F:calcium ion binding"/>
    <property type="evidence" value="ECO:0007669"/>
    <property type="project" value="InterPro"/>
</dbReference>
<keyword evidence="3" id="KW-0106">Calcium</keyword>
<dbReference type="InterPro" id="IPR001343">
    <property type="entry name" value="Hemolysn_Ca-bd"/>
</dbReference>
<evidence type="ECO:0000256" key="1">
    <source>
        <dbReference type="ARBA" id="ARBA00004613"/>
    </source>
</evidence>
<dbReference type="Gene3D" id="2.150.10.10">
    <property type="entry name" value="Serralysin-like metalloprotease, C-terminal"/>
    <property type="match status" value="9"/>
</dbReference>
<keyword evidence="6" id="KW-1185">Reference proteome</keyword>
<evidence type="ECO:0000256" key="2">
    <source>
        <dbReference type="ARBA" id="ARBA00022525"/>
    </source>
</evidence>
<dbReference type="PANTHER" id="PTHR38340">
    <property type="entry name" value="S-LAYER PROTEIN"/>
    <property type="match status" value="1"/>
</dbReference>
<name>A0A7Y9UK82_9BURK</name>
<comment type="subcellular location">
    <subcellularLocation>
        <location evidence="1">Secreted</location>
    </subcellularLocation>
</comment>
<evidence type="ECO:0000313" key="5">
    <source>
        <dbReference type="EMBL" id="NYG33450.1"/>
    </source>
</evidence>
<dbReference type="RefSeq" id="WP_179634214.1">
    <property type="nucleotide sequence ID" value="NZ_JACCFH010000001.1"/>
</dbReference>
<dbReference type="SUPFAM" id="SSF51120">
    <property type="entry name" value="beta-Roll"/>
    <property type="match status" value="7"/>
</dbReference>
<dbReference type="PANTHER" id="PTHR38340:SF1">
    <property type="entry name" value="S-LAYER PROTEIN"/>
    <property type="match status" value="1"/>
</dbReference>